<evidence type="ECO:0000313" key="1">
    <source>
        <dbReference type="EMBL" id="RKG89582.1"/>
    </source>
</evidence>
<dbReference type="EMBL" id="RAVZ01000066">
    <property type="protein sequence ID" value="RKG89582.1"/>
    <property type="molecule type" value="Genomic_DNA"/>
</dbReference>
<name>A0A3A8J1P7_9BACT</name>
<evidence type="ECO:0000313" key="2">
    <source>
        <dbReference type="Proteomes" id="UP000268094"/>
    </source>
</evidence>
<organism evidence="1 2">
    <name type="scientific">Corallococcus terminator</name>
    <dbReference type="NCBI Taxonomy" id="2316733"/>
    <lineage>
        <taxon>Bacteria</taxon>
        <taxon>Pseudomonadati</taxon>
        <taxon>Myxococcota</taxon>
        <taxon>Myxococcia</taxon>
        <taxon>Myxococcales</taxon>
        <taxon>Cystobacterineae</taxon>
        <taxon>Myxococcaceae</taxon>
        <taxon>Corallococcus</taxon>
    </lineage>
</organism>
<keyword evidence="2" id="KW-1185">Reference proteome</keyword>
<dbReference type="Proteomes" id="UP000268094">
    <property type="component" value="Unassembled WGS sequence"/>
</dbReference>
<protein>
    <submittedName>
        <fullName evidence="1">Uncharacterized protein</fullName>
    </submittedName>
</protein>
<sequence length="85" mass="8858">MLLPKSGQALLHAAGDLQGMPAWDRREGALRPGLSCSPPSRSADAGEVSNLFNSLGHALGDASLDHFGLEFSTRIAPGPLSELYG</sequence>
<comment type="caution">
    <text evidence="1">The sequence shown here is derived from an EMBL/GenBank/DDBJ whole genome shotgun (WGS) entry which is preliminary data.</text>
</comment>
<gene>
    <name evidence="1" type="ORF">D7V88_12365</name>
</gene>
<reference evidence="2" key="1">
    <citation type="submission" date="2018-09" db="EMBL/GenBank/DDBJ databases">
        <authorList>
            <person name="Livingstone P.G."/>
            <person name="Whitworth D.E."/>
        </authorList>
    </citation>
    <scope>NUCLEOTIDE SEQUENCE [LARGE SCALE GENOMIC DNA]</scope>
    <source>
        <strain evidence="2">CA054A</strain>
    </source>
</reference>
<accession>A0A3A8J1P7</accession>
<proteinExistence type="predicted"/>
<dbReference type="AlphaFoldDB" id="A0A3A8J1P7"/>